<feature type="transmembrane region" description="Helical" evidence="13">
    <location>
        <begin position="354"/>
        <end position="376"/>
    </location>
</feature>
<feature type="transmembrane region" description="Helical" evidence="13">
    <location>
        <begin position="15"/>
        <end position="37"/>
    </location>
</feature>
<dbReference type="EMBL" id="JBHUOQ010000004">
    <property type="protein sequence ID" value="MFD2830786.1"/>
    <property type="molecule type" value="Genomic_DNA"/>
</dbReference>
<dbReference type="PANTHER" id="PTHR48086">
    <property type="entry name" value="SODIUM/PROLINE SYMPORTER-RELATED"/>
    <property type="match status" value="1"/>
</dbReference>
<dbReference type="PROSITE" id="PS50283">
    <property type="entry name" value="NA_SOLUT_SYMP_3"/>
    <property type="match status" value="1"/>
</dbReference>
<keyword evidence="7 13" id="KW-1133">Transmembrane helix</keyword>
<keyword evidence="4" id="KW-1003">Cell membrane</keyword>
<keyword evidence="11" id="KW-0739">Sodium transport</keyword>
<feature type="transmembrane region" description="Helical" evidence="13">
    <location>
        <begin position="201"/>
        <end position="218"/>
    </location>
</feature>
<feature type="transmembrane region" description="Helical" evidence="13">
    <location>
        <begin position="383"/>
        <end position="402"/>
    </location>
</feature>
<evidence type="ECO:0000256" key="9">
    <source>
        <dbReference type="ARBA" id="ARBA00023065"/>
    </source>
</evidence>
<comment type="similarity">
    <text evidence="2">Belongs to the sodium:solute symporter (SSF) (TC 2.A.21) family.</text>
</comment>
<keyword evidence="5 13" id="KW-0812">Transmembrane</keyword>
<accession>A0ABW5WZP5</accession>
<evidence type="ECO:0000256" key="1">
    <source>
        <dbReference type="ARBA" id="ARBA00004651"/>
    </source>
</evidence>
<evidence type="ECO:0000256" key="7">
    <source>
        <dbReference type="ARBA" id="ARBA00022989"/>
    </source>
</evidence>
<evidence type="ECO:0008006" key="16">
    <source>
        <dbReference type="Google" id="ProtNLM"/>
    </source>
</evidence>
<keyword evidence="3" id="KW-0813">Transport</keyword>
<evidence type="ECO:0000313" key="15">
    <source>
        <dbReference type="Proteomes" id="UP001597519"/>
    </source>
</evidence>
<evidence type="ECO:0000256" key="8">
    <source>
        <dbReference type="ARBA" id="ARBA00023053"/>
    </source>
</evidence>
<keyword evidence="9" id="KW-0406">Ion transport</keyword>
<keyword evidence="6" id="KW-0769">Symport</keyword>
<evidence type="ECO:0000256" key="6">
    <source>
        <dbReference type="ARBA" id="ARBA00022847"/>
    </source>
</evidence>
<keyword evidence="10 13" id="KW-0472">Membrane</keyword>
<dbReference type="RefSeq" id="WP_377774152.1">
    <property type="nucleotide sequence ID" value="NZ_JBHUOQ010000004.1"/>
</dbReference>
<comment type="subcellular location">
    <subcellularLocation>
        <location evidence="1">Cell membrane</location>
        <topology evidence="1">Multi-pass membrane protein</topology>
    </subcellularLocation>
</comment>
<evidence type="ECO:0000256" key="4">
    <source>
        <dbReference type="ARBA" id="ARBA00022475"/>
    </source>
</evidence>
<comment type="caution">
    <text evidence="14">The sequence shown here is derived from an EMBL/GenBank/DDBJ whole genome shotgun (WGS) entry which is preliminary data.</text>
</comment>
<sequence>MRDEIKKYVLTNKTVFDISFGVLLFILRWLSITIVVFSSELLINYGILGAISFILAMGAALILFSEIARRIKQRFHNKSSLEDIINIRTEGITRRVMLTMLLLLNLSLLVIQVFAVTLMLDTVFNLPAYTGHMIFFSLLFFYVVIGKGKVIIRLSPLFVTIIFSSVILIPVYFFIQEGVKPVYDGIWLYHPYLLYWKNDNNLPLVLTSFLLFLSILTVDRTTWQRLLALKTNQVREAISMSGITIVTILLAVISMVLISLSNEGYTNASTVLFNLVHQLQSPVLIGLFISFCFVISLSALGSEVHTLVKIIQRSITRLINRNERLTKVNEPVLVLLVILVLFFIGLYAPNNLLGFLFAYGIICASMITPMLIIILTKYSLPRHTVLIIFSAITLGFVMYYAYGIFSGVWVSFLLSAGITGLTYSVQLLKRNRY</sequence>
<dbReference type="PANTHER" id="PTHR48086:SF3">
    <property type="entry name" value="SODIUM_PROLINE SYMPORTER"/>
    <property type="match status" value="1"/>
</dbReference>
<reference evidence="15" key="1">
    <citation type="journal article" date="2019" name="Int. J. Syst. Evol. Microbiol.">
        <title>The Global Catalogue of Microorganisms (GCM) 10K type strain sequencing project: providing services to taxonomists for standard genome sequencing and annotation.</title>
        <authorList>
            <consortium name="The Broad Institute Genomics Platform"/>
            <consortium name="The Broad Institute Genome Sequencing Center for Infectious Disease"/>
            <person name="Wu L."/>
            <person name="Ma J."/>
        </authorList>
    </citation>
    <scope>NUCLEOTIDE SEQUENCE [LARGE SCALE GENOMIC DNA]</scope>
    <source>
        <strain evidence="15">KCTC 33575</strain>
    </source>
</reference>
<evidence type="ECO:0000256" key="3">
    <source>
        <dbReference type="ARBA" id="ARBA00022448"/>
    </source>
</evidence>
<dbReference type="InterPro" id="IPR001734">
    <property type="entry name" value="Na/solute_symporter"/>
</dbReference>
<feature type="transmembrane region" description="Helical" evidence="13">
    <location>
        <begin position="328"/>
        <end position="348"/>
    </location>
</feature>
<evidence type="ECO:0000256" key="12">
    <source>
        <dbReference type="ARBA" id="ARBA00033708"/>
    </source>
</evidence>
<keyword evidence="15" id="KW-1185">Reference proteome</keyword>
<feature type="transmembrane region" description="Helical" evidence="13">
    <location>
        <begin position="281"/>
        <end position="308"/>
    </location>
</feature>
<feature type="transmembrane region" description="Helical" evidence="13">
    <location>
        <begin position="126"/>
        <end position="145"/>
    </location>
</feature>
<evidence type="ECO:0000256" key="5">
    <source>
        <dbReference type="ARBA" id="ARBA00022692"/>
    </source>
</evidence>
<gene>
    <name evidence="14" type="ORF">ACFSX4_09975</name>
</gene>
<keyword evidence="8" id="KW-0915">Sodium</keyword>
<feature type="transmembrane region" description="Helical" evidence="13">
    <location>
        <begin position="157"/>
        <end position="175"/>
    </location>
</feature>
<feature type="transmembrane region" description="Helical" evidence="13">
    <location>
        <begin position="43"/>
        <end position="64"/>
    </location>
</feature>
<name>A0ABW5WZP5_9STAP</name>
<evidence type="ECO:0000256" key="2">
    <source>
        <dbReference type="ARBA" id="ARBA00006434"/>
    </source>
</evidence>
<evidence type="ECO:0000256" key="11">
    <source>
        <dbReference type="ARBA" id="ARBA00023201"/>
    </source>
</evidence>
<evidence type="ECO:0000256" key="10">
    <source>
        <dbReference type="ARBA" id="ARBA00023136"/>
    </source>
</evidence>
<feature type="transmembrane region" description="Helical" evidence="13">
    <location>
        <begin position="238"/>
        <end position="261"/>
    </location>
</feature>
<feature type="transmembrane region" description="Helical" evidence="13">
    <location>
        <begin position="96"/>
        <end position="120"/>
    </location>
</feature>
<dbReference type="Gene3D" id="1.20.1730.10">
    <property type="entry name" value="Sodium/glucose cotransporter"/>
    <property type="match status" value="1"/>
</dbReference>
<organism evidence="14 15">
    <name type="scientific">Corticicoccus populi</name>
    <dbReference type="NCBI Taxonomy" id="1812821"/>
    <lineage>
        <taxon>Bacteria</taxon>
        <taxon>Bacillati</taxon>
        <taxon>Bacillota</taxon>
        <taxon>Bacilli</taxon>
        <taxon>Bacillales</taxon>
        <taxon>Staphylococcaceae</taxon>
        <taxon>Corticicoccus</taxon>
    </lineage>
</organism>
<dbReference type="Proteomes" id="UP001597519">
    <property type="component" value="Unassembled WGS sequence"/>
</dbReference>
<comment type="catalytic activity">
    <reaction evidence="12">
        <text>L-proline(in) + Na(+)(in) = L-proline(out) + Na(+)(out)</text>
        <dbReference type="Rhea" id="RHEA:28967"/>
        <dbReference type="ChEBI" id="CHEBI:29101"/>
        <dbReference type="ChEBI" id="CHEBI:60039"/>
    </reaction>
</comment>
<dbReference type="InterPro" id="IPR050277">
    <property type="entry name" value="Sodium:Solute_Symporter"/>
</dbReference>
<evidence type="ECO:0000313" key="14">
    <source>
        <dbReference type="EMBL" id="MFD2830786.1"/>
    </source>
</evidence>
<evidence type="ECO:0000256" key="13">
    <source>
        <dbReference type="SAM" id="Phobius"/>
    </source>
</evidence>
<protein>
    <recommendedName>
        <fullName evidence="16">Sodium:solute symporter</fullName>
    </recommendedName>
</protein>
<proteinExistence type="inferred from homology"/>
<feature type="transmembrane region" description="Helical" evidence="13">
    <location>
        <begin position="408"/>
        <end position="428"/>
    </location>
</feature>
<dbReference type="InterPro" id="IPR038377">
    <property type="entry name" value="Na/Glc_symporter_sf"/>
</dbReference>